<evidence type="ECO:0000313" key="2">
    <source>
        <dbReference type="Proteomes" id="UP001629113"/>
    </source>
</evidence>
<accession>A0ABR4PZ38</accession>
<name>A0ABR4PZ38_9HELO</name>
<protein>
    <submittedName>
        <fullName evidence="1">Uncharacterized protein</fullName>
    </submittedName>
</protein>
<reference evidence="1 2" key="1">
    <citation type="submission" date="2024-06" db="EMBL/GenBank/DDBJ databases">
        <title>Complete genome of Phlyctema vagabunda strain 19-DSS-EL-015.</title>
        <authorList>
            <person name="Fiorenzani C."/>
        </authorList>
    </citation>
    <scope>NUCLEOTIDE SEQUENCE [LARGE SCALE GENOMIC DNA]</scope>
    <source>
        <strain evidence="1 2">19-DSS-EL-015</strain>
    </source>
</reference>
<gene>
    <name evidence="1" type="ORF">PVAG01_01675</name>
</gene>
<sequence>MRGCRRSAVDCVAKQPISSSASSDIIEGEKLHGRANRATCPCYIGRG</sequence>
<proteinExistence type="predicted"/>
<organism evidence="1 2">
    <name type="scientific">Phlyctema vagabunda</name>
    <dbReference type="NCBI Taxonomy" id="108571"/>
    <lineage>
        <taxon>Eukaryota</taxon>
        <taxon>Fungi</taxon>
        <taxon>Dikarya</taxon>
        <taxon>Ascomycota</taxon>
        <taxon>Pezizomycotina</taxon>
        <taxon>Leotiomycetes</taxon>
        <taxon>Helotiales</taxon>
        <taxon>Dermateaceae</taxon>
        <taxon>Phlyctema</taxon>
    </lineage>
</organism>
<dbReference type="EMBL" id="JBFCZG010000001">
    <property type="protein sequence ID" value="KAL3428166.1"/>
    <property type="molecule type" value="Genomic_DNA"/>
</dbReference>
<evidence type="ECO:0000313" key="1">
    <source>
        <dbReference type="EMBL" id="KAL3428166.1"/>
    </source>
</evidence>
<keyword evidence="2" id="KW-1185">Reference proteome</keyword>
<dbReference type="Proteomes" id="UP001629113">
    <property type="component" value="Unassembled WGS sequence"/>
</dbReference>
<comment type="caution">
    <text evidence="1">The sequence shown here is derived from an EMBL/GenBank/DDBJ whole genome shotgun (WGS) entry which is preliminary data.</text>
</comment>